<feature type="transmembrane region" description="Helical" evidence="6">
    <location>
        <begin position="120"/>
        <end position="139"/>
    </location>
</feature>
<feature type="transmembrane region" description="Helical" evidence="6">
    <location>
        <begin position="68"/>
        <end position="86"/>
    </location>
</feature>
<feature type="transmembrane region" description="Helical" evidence="6">
    <location>
        <begin position="38"/>
        <end position="56"/>
    </location>
</feature>
<dbReference type="AlphaFoldDB" id="A0A965GD95"/>
<reference evidence="7" key="1">
    <citation type="submission" date="2018-10" db="EMBL/GenBank/DDBJ databases">
        <title>Iterative Subtractive Binning of Freshwater Chronoseries Metagenomes Recovers Nearly Complete Genomes from over Four Hundred Novel Species.</title>
        <authorList>
            <person name="Rodriguez-R L.M."/>
            <person name="Tsementzi D."/>
            <person name="Luo C."/>
            <person name="Konstantinidis K.T."/>
        </authorList>
    </citation>
    <scope>NUCLEOTIDE SEQUENCE</scope>
    <source>
        <strain evidence="7">WB5_2A_028</strain>
    </source>
</reference>
<dbReference type="InterPro" id="IPR001851">
    <property type="entry name" value="ABC_transp_permease"/>
</dbReference>
<dbReference type="Pfam" id="PF02653">
    <property type="entry name" value="BPD_transp_2"/>
    <property type="match status" value="1"/>
</dbReference>
<name>A0A965GD95_9PROT</name>
<accession>A0A965GD95</accession>
<feature type="transmembrane region" description="Helical" evidence="6">
    <location>
        <begin position="236"/>
        <end position="257"/>
    </location>
</feature>
<comment type="subcellular location">
    <subcellularLocation>
        <location evidence="1">Cell membrane</location>
        <topology evidence="1">Multi-pass membrane protein</topology>
    </subcellularLocation>
</comment>
<evidence type="ECO:0000313" key="7">
    <source>
        <dbReference type="EMBL" id="NBR94011.1"/>
    </source>
</evidence>
<feature type="transmembrane region" description="Helical" evidence="6">
    <location>
        <begin position="184"/>
        <end position="207"/>
    </location>
</feature>
<protein>
    <submittedName>
        <fullName evidence="7">ABC transporter permease</fullName>
    </submittedName>
</protein>
<dbReference type="GO" id="GO:0022857">
    <property type="term" value="F:transmembrane transporter activity"/>
    <property type="evidence" value="ECO:0007669"/>
    <property type="project" value="InterPro"/>
</dbReference>
<dbReference type="CDD" id="cd06579">
    <property type="entry name" value="TM_PBP1_transp_AraH_like"/>
    <property type="match status" value="1"/>
</dbReference>
<evidence type="ECO:0000256" key="4">
    <source>
        <dbReference type="ARBA" id="ARBA00022989"/>
    </source>
</evidence>
<evidence type="ECO:0000256" key="2">
    <source>
        <dbReference type="ARBA" id="ARBA00022475"/>
    </source>
</evidence>
<evidence type="ECO:0000313" key="8">
    <source>
        <dbReference type="Proteomes" id="UP000740727"/>
    </source>
</evidence>
<evidence type="ECO:0000256" key="5">
    <source>
        <dbReference type="ARBA" id="ARBA00023136"/>
    </source>
</evidence>
<gene>
    <name evidence="7" type="ORF">EBT44_04145</name>
</gene>
<keyword evidence="5 6" id="KW-0472">Membrane</keyword>
<dbReference type="GO" id="GO:0005886">
    <property type="term" value="C:plasma membrane"/>
    <property type="evidence" value="ECO:0007669"/>
    <property type="project" value="UniProtKB-SubCell"/>
</dbReference>
<feature type="transmembrane region" description="Helical" evidence="6">
    <location>
        <begin position="93"/>
        <end position="114"/>
    </location>
</feature>
<keyword evidence="3 6" id="KW-0812">Transmembrane</keyword>
<feature type="transmembrane region" description="Helical" evidence="6">
    <location>
        <begin position="315"/>
        <end position="332"/>
    </location>
</feature>
<organism evidence="7 8">
    <name type="scientific">Candidatus Fonsibacter lacus</name>
    <dbReference type="NCBI Taxonomy" id="2576439"/>
    <lineage>
        <taxon>Bacteria</taxon>
        <taxon>Pseudomonadati</taxon>
        <taxon>Pseudomonadota</taxon>
        <taxon>Alphaproteobacteria</taxon>
        <taxon>Candidatus Pelagibacterales</taxon>
        <taxon>Candidatus Pelagibacterales incertae sedis</taxon>
        <taxon>Candidatus Fonsibacter</taxon>
    </lineage>
</organism>
<proteinExistence type="predicted"/>
<evidence type="ECO:0000256" key="1">
    <source>
        <dbReference type="ARBA" id="ARBA00004651"/>
    </source>
</evidence>
<evidence type="ECO:0000256" key="6">
    <source>
        <dbReference type="SAM" id="Phobius"/>
    </source>
</evidence>
<dbReference type="EMBL" id="RFXN01000046">
    <property type="protein sequence ID" value="NBR94011.1"/>
    <property type="molecule type" value="Genomic_DNA"/>
</dbReference>
<evidence type="ECO:0000256" key="3">
    <source>
        <dbReference type="ARBA" id="ARBA00022692"/>
    </source>
</evidence>
<feature type="transmembrane region" description="Helical" evidence="6">
    <location>
        <begin position="146"/>
        <end position="164"/>
    </location>
</feature>
<sequence length="337" mass="35434">MATKGTNETASAEAEAVARSRIYNFRETFRDPFFWSKWLVVVAFLLVVLVFGALSPEAFLTTYNLNNILVASAIPAIIVVGQTFTVATAGIDLSVSSIMTFGAVCFGIAFTNGWPLYQCMIFSTLAGLLCGILNGLIIAKRQINDFIVTLGTLSVAAGAALVLSDGKPRQIIDERLANVAINEFAHIPYLMFIAFAIVLIAHFVLFYTRFGTHLLAVGGDPDAARAMGISIVKIKVLVYAISGSLAGFAAVLAISRIGAAEPAANTSILLNSVAAVVLGGVSLFGGRATILGPFVATLLLQALSNGLTILGVASYYQYIAVGVVVIISASLVRTTSK</sequence>
<dbReference type="Proteomes" id="UP000740727">
    <property type="component" value="Unassembled WGS sequence"/>
</dbReference>
<feature type="transmembrane region" description="Helical" evidence="6">
    <location>
        <begin position="263"/>
        <end position="284"/>
    </location>
</feature>
<keyword evidence="4 6" id="KW-1133">Transmembrane helix</keyword>
<dbReference type="PANTHER" id="PTHR32196">
    <property type="entry name" value="ABC TRANSPORTER PERMEASE PROTEIN YPHD-RELATED-RELATED"/>
    <property type="match status" value="1"/>
</dbReference>
<dbReference type="PANTHER" id="PTHR32196:SF72">
    <property type="entry name" value="RIBOSE IMPORT PERMEASE PROTEIN RBSC"/>
    <property type="match status" value="1"/>
</dbReference>
<keyword evidence="2" id="KW-1003">Cell membrane</keyword>
<comment type="caution">
    <text evidence="7">The sequence shown here is derived from an EMBL/GenBank/DDBJ whole genome shotgun (WGS) entry which is preliminary data.</text>
</comment>